<sequence length="66" mass="7524">MCVLCVSVVNVSIDFGEIKRAIADYRRSLLLTQTNLCVLCVSVVNLSSYRGEIKRYSRILSEWKNP</sequence>
<evidence type="ECO:0000313" key="2">
    <source>
        <dbReference type="Proteomes" id="UP000641954"/>
    </source>
</evidence>
<evidence type="ECO:0000313" key="1">
    <source>
        <dbReference type="EMBL" id="MBD2542540.1"/>
    </source>
</evidence>
<protein>
    <submittedName>
        <fullName evidence="1">Uncharacterized protein</fullName>
    </submittedName>
</protein>
<gene>
    <name evidence="1" type="ORF">H6G72_01380</name>
</gene>
<dbReference type="RefSeq" id="WP_156331482.1">
    <property type="nucleotide sequence ID" value="NZ_JACJSK010000002.1"/>
</dbReference>
<organism evidence="1 2">
    <name type="scientific">Planktothricoides raciborskii FACHB-1370</name>
    <dbReference type="NCBI Taxonomy" id="2949576"/>
    <lineage>
        <taxon>Bacteria</taxon>
        <taxon>Bacillati</taxon>
        <taxon>Cyanobacteriota</taxon>
        <taxon>Cyanophyceae</taxon>
        <taxon>Oscillatoriophycideae</taxon>
        <taxon>Oscillatoriales</taxon>
        <taxon>Oscillatoriaceae</taxon>
        <taxon>Planktothricoides</taxon>
    </lineage>
</organism>
<dbReference type="EMBL" id="JACJSK010000002">
    <property type="protein sequence ID" value="MBD2542540.1"/>
    <property type="molecule type" value="Genomic_DNA"/>
</dbReference>
<proteinExistence type="predicted"/>
<accession>A0ABR8E7V5</accession>
<dbReference type="Proteomes" id="UP000641954">
    <property type="component" value="Unassembled WGS sequence"/>
</dbReference>
<name>A0ABR8E7V5_9CYAN</name>
<keyword evidence="2" id="KW-1185">Reference proteome</keyword>
<comment type="caution">
    <text evidence="1">The sequence shown here is derived from an EMBL/GenBank/DDBJ whole genome shotgun (WGS) entry which is preliminary data.</text>
</comment>
<reference evidence="1 2" key="1">
    <citation type="journal article" date="2020" name="ISME J.">
        <title>Comparative genomics reveals insights into cyanobacterial evolution and habitat adaptation.</title>
        <authorList>
            <person name="Chen M.Y."/>
            <person name="Teng W.K."/>
            <person name="Zhao L."/>
            <person name="Hu C.X."/>
            <person name="Zhou Y.K."/>
            <person name="Han B.P."/>
            <person name="Song L.R."/>
            <person name="Shu W.S."/>
        </authorList>
    </citation>
    <scope>NUCLEOTIDE SEQUENCE [LARGE SCALE GENOMIC DNA]</scope>
    <source>
        <strain evidence="1 2">FACHB-1370</strain>
    </source>
</reference>